<dbReference type="FunFam" id="1.20.1250.20:FF:000001">
    <property type="entry name" value="Dicarboxylate MFS transporter"/>
    <property type="match status" value="1"/>
</dbReference>
<keyword evidence="6" id="KW-0769">Symport</keyword>
<feature type="transmembrane region" description="Helical" evidence="11">
    <location>
        <begin position="89"/>
        <end position="107"/>
    </location>
</feature>
<feature type="transmembrane region" description="Helical" evidence="11">
    <location>
        <begin position="189"/>
        <end position="208"/>
    </location>
</feature>
<sequence length="432" mass="45383">MTAVSTTVARPLALRRSAVASLVGSAVEFYEFTIYGFLAVVFAPLFFPADDPAASTLSALAVFGGGYLARPLGGVLFGALGDRIGRRPVLMATIFLMGGASMLIGVLPTYEQAGLLAPALLLALRLLQGLSAGGEFTGAQTYIVEMAPANRRGLYGSLPALGIGLGFAVASLVVAGTSAALTGEQMTAFGWRLPFLLCVPLTIACLFLRLRLEDSPEFAAIAARAELTRTPVRDAVRGHLPDILRVAALTVATLGPGFLAKLYLGIHLVQVEGMDPVHVYGLLGVLLLITAALFPVMGHVGDRRGRRPIIAAGFTAFALLSLPLFLVVDATRELWIIAPVLLVFAAVEPFVSAAVYTTFAELFPGRIRYTATSIGFNLGTIVAAGFGPYICSRLVAWSGWTPAPGLWGVACAALGLLVLLTTRETRRTGPAR</sequence>
<protein>
    <recommendedName>
        <fullName evidence="10">Putative proline/betaine transporter</fullName>
    </recommendedName>
</protein>
<feature type="transmembrane region" description="Helical" evidence="11">
    <location>
        <begin position="154"/>
        <end position="177"/>
    </location>
</feature>
<accession>A0A840PAR2</accession>
<dbReference type="Pfam" id="PF07690">
    <property type="entry name" value="MFS_1"/>
    <property type="match status" value="1"/>
</dbReference>
<comment type="similarity">
    <text evidence="2">Belongs to the major facilitator superfamily. Metabolite:H+ Symporter (MHS) family (TC 2.A.1.6) family.</text>
</comment>
<dbReference type="InterPro" id="IPR036259">
    <property type="entry name" value="MFS_trans_sf"/>
</dbReference>
<comment type="caution">
    <text evidence="13">The sequence shown here is derived from an EMBL/GenBank/DDBJ whole genome shotgun (WGS) entry which is preliminary data.</text>
</comment>
<gene>
    <name evidence="13" type="ORF">HNP84_004685</name>
</gene>
<evidence type="ECO:0000256" key="6">
    <source>
        <dbReference type="ARBA" id="ARBA00022847"/>
    </source>
</evidence>
<evidence type="ECO:0000313" key="13">
    <source>
        <dbReference type="EMBL" id="MBB5134951.1"/>
    </source>
</evidence>
<evidence type="ECO:0000256" key="8">
    <source>
        <dbReference type="ARBA" id="ARBA00023136"/>
    </source>
</evidence>
<feature type="transmembrane region" description="Helical" evidence="11">
    <location>
        <begin position="278"/>
        <end position="297"/>
    </location>
</feature>
<proteinExistence type="inferred from homology"/>
<dbReference type="Gene3D" id="1.20.1250.20">
    <property type="entry name" value="MFS general substrate transporter like domains"/>
    <property type="match status" value="2"/>
</dbReference>
<keyword evidence="8 11" id="KW-0472">Membrane</keyword>
<dbReference type="PROSITE" id="PS50850">
    <property type="entry name" value="MFS"/>
    <property type="match status" value="1"/>
</dbReference>
<evidence type="ECO:0000313" key="14">
    <source>
        <dbReference type="Proteomes" id="UP000578449"/>
    </source>
</evidence>
<dbReference type="PANTHER" id="PTHR43045:SF7">
    <property type="entry name" value="MAJOR FACILITATOR SUPERFAMILY TRANSPORTER"/>
    <property type="match status" value="1"/>
</dbReference>
<keyword evidence="5 11" id="KW-0812">Transmembrane</keyword>
<comment type="function">
    <text evidence="9">May be a proton symporter involved in the uptake of osmolytes such as proline and glycine betaine.</text>
</comment>
<evidence type="ECO:0000256" key="4">
    <source>
        <dbReference type="ARBA" id="ARBA00022475"/>
    </source>
</evidence>
<keyword evidence="3" id="KW-0813">Transport</keyword>
<evidence type="ECO:0000256" key="3">
    <source>
        <dbReference type="ARBA" id="ARBA00022448"/>
    </source>
</evidence>
<organism evidence="13 14">
    <name type="scientific">Thermocatellispora tengchongensis</name>
    <dbReference type="NCBI Taxonomy" id="1073253"/>
    <lineage>
        <taxon>Bacteria</taxon>
        <taxon>Bacillati</taxon>
        <taxon>Actinomycetota</taxon>
        <taxon>Actinomycetes</taxon>
        <taxon>Streptosporangiales</taxon>
        <taxon>Streptosporangiaceae</taxon>
        <taxon>Thermocatellispora</taxon>
    </lineage>
</organism>
<feature type="transmembrane region" description="Helical" evidence="11">
    <location>
        <begin position="309"/>
        <end position="328"/>
    </location>
</feature>
<evidence type="ECO:0000256" key="11">
    <source>
        <dbReference type="SAM" id="Phobius"/>
    </source>
</evidence>
<feature type="transmembrane region" description="Helical" evidence="11">
    <location>
        <begin position="334"/>
        <end position="357"/>
    </location>
</feature>
<evidence type="ECO:0000256" key="7">
    <source>
        <dbReference type="ARBA" id="ARBA00022989"/>
    </source>
</evidence>
<name>A0A840PAR2_9ACTN</name>
<dbReference type="PANTHER" id="PTHR43045">
    <property type="entry name" value="SHIKIMATE TRANSPORTER"/>
    <property type="match status" value="1"/>
</dbReference>
<feature type="transmembrane region" description="Helical" evidence="11">
    <location>
        <begin position="243"/>
        <end position="266"/>
    </location>
</feature>
<feature type="transmembrane region" description="Helical" evidence="11">
    <location>
        <begin position="20"/>
        <end position="47"/>
    </location>
</feature>
<feature type="transmembrane region" description="Helical" evidence="11">
    <location>
        <begin position="402"/>
        <end position="422"/>
    </location>
</feature>
<evidence type="ECO:0000256" key="10">
    <source>
        <dbReference type="ARBA" id="ARBA00039918"/>
    </source>
</evidence>
<keyword evidence="7 11" id="KW-1133">Transmembrane helix</keyword>
<dbReference type="InterPro" id="IPR020846">
    <property type="entry name" value="MFS_dom"/>
</dbReference>
<dbReference type="InterPro" id="IPR011701">
    <property type="entry name" value="MFS"/>
</dbReference>
<reference evidence="13 14" key="1">
    <citation type="submission" date="2020-08" db="EMBL/GenBank/DDBJ databases">
        <title>Genomic Encyclopedia of Type Strains, Phase IV (KMG-IV): sequencing the most valuable type-strain genomes for metagenomic binning, comparative biology and taxonomic classification.</title>
        <authorList>
            <person name="Goeker M."/>
        </authorList>
    </citation>
    <scope>NUCLEOTIDE SEQUENCE [LARGE SCALE GENOMIC DNA]</scope>
    <source>
        <strain evidence="13 14">DSM 45615</strain>
    </source>
</reference>
<keyword evidence="4" id="KW-1003">Cell membrane</keyword>
<dbReference type="SUPFAM" id="SSF103473">
    <property type="entry name" value="MFS general substrate transporter"/>
    <property type="match status" value="1"/>
</dbReference>
<evidence type="ECO:0000256" key="9">
    <source>
        <dbReference type="ARBA" id="ARBA00037295"/>
    </source>
</evidence>
<evidence type="ECO:0000259" key="12">
    <source>
        <dbReference type="PROSITE" id="PS50850"/>
    </source>
</evidence>
<dbReference type="PROSITE" id="PS00217">
    <property type="entry name" value="SUGAR_TRANSPORT_2"/>
    <property type="match status" value="1"/>
</dbReference>
<dbReference type="EMBL" id="JACHGN010000009">
    <property type="protein sequence ID" value="MBB5134951.1"/>
    <property type="molecule type" value="Genomic_DNA"/>
</dbReference>
<feature type="transmembrane region" description="Helical" evidence="11">
    <location>
        <begin position="53"/>
        <end position="77"/>
    </location>
</feature>
<dbReference type="GO" id="GO:0015293">
    <property type="term" value="F:symporter activity"/>
    <property type="evidence" value="ECO:0007669"/>
    <property type="project" value="UniProtKB-KW"/>
</dbReference>
<feature type="transmembrane region" description="Helical" evidence="11">
    <location>
        <begin position="369"/>
        <end position="390"/>
    </location>
</feature>
<keyword evidence="14" id="KW-1185">Reference proteome</keyword>
<evidence type="ECO:0000256" key="1">
    <source>
        <dbReference type="ARBA" id="ARBA00004651"/>
    </source>
</evidence>
<comment type="subcellular location">
    <subcellularLocation>
        <location evidence="1">Cell membrane</location>
        <topology evidence="1">Multi-pass membrane protein</topology>
    </subcellularLocation>
</comment>
<feature type="transmembrane region" description="Helical" evidence="11">
    <location>
        <begin position="113"/>
        <end position="133"/>
    </location>
</feature>
<dbReference type="GO" id="GO:0005886">
    <property type="term" value="C:plasma membrane"/>
    <property type="evidence" value="ECO:0007669"/>
    <property type="project" value="UniProtKB-SubCell"/>
</dbReference>
<feature type="domain" description="Major facilitator superfamily (MFS) profile" evidence="12">
    <location>
        <begin position="17"/>
        <end position="426"/>
    </location>
</feature>
<evidence type="ECO:0000256" key="5">
    <source>
        <dbReference type="ARBA" id="ARBA00022692"/>
    </source>
</evidence>
<dbReference type="RefSeq" id="WP_185051816.1">
    <property type="nucleotide sequence ID" value="NZ_BAABIX010000004.1"/>
</dbReference>
<evidence type="ECO:0000256" key="2">
    <source>
        <dbReference type="ARBA" id="ARBA00008240"/>
    </source>
</evidence>
<dbReference type="AlphaFoldDB" id="A0A840PAR2"/>
<dbReference type="InterPro" id="IPR005829">
    <property type="entry name" value="Sugar_transporter_CS"/>
</dbReference>
<dbReference type="Proteomes" id="UP000578449">
    <property type="component" value="Unassembled WGS sequence"/>
</dbReference>